<evidence type="ECO:0000313" key="2">
    <source>
        <dbReference type="Proteomes" id="UP001177000"/>
    </source>
</evidence>
<dbReference type="AlphaFoldDB" id="A0AAV1BRD3"/>
<proteinExistence type="predicted"/>
<reference evidence="1" key="1">
    <citation type="submission" date="2023-03" db="EMBL/GenBank/DDBJ databases">
        <authorList>
            <person name="Pothier F. J."/>
        </authorList>
    </citation>
    <scope>NUCLEOTIDE SEQUENCE</scope>
    <source>
        <strain evidence="1">DAPP-PG 215</strain>
    </source>
</reference>
<gene>
    <name evidence="1" type="ORF">DAPPPG215_18440</name>
</gene>
<accession>A0AAV1BRD3</accession>
<protein>
    <submittedName>
        <fullName evidence="1">DUF1566 domain-containing protein</fullName>
    </submittedName>
</protein>
<dbReference type="Proteomes" id="UP001177000">
    <property type="component" value="Chromosome"/>
</dbReference>
<dbReference type="EMBL" id="OX458335">
    <property type="protein sequence ID" value="CAI8909565.1"/>
    <property type="molecule type" value="Genomic_DNA"/>
</dbReference>
<evidence type="ECO:0000313" key="1">
    <source>
        <dbReference type="EMBL" id="CAI8909565.1"/>
    </source>
</evidence>
<dbReference type="RefSeq" id="WP_010201944.1">
    <property type="nucleotide sequence ID" value="NZ_CP019871.1"/>
</dbReference>
<sequence length="206" mass="21869">MKPEMITLKVGDATIKLPASTVAQLALASVISQVVPPHISAANAPSVVGIPALGAYWPGEGGVNAGLMRGIEGGRDYYLIVPTGDDLGELKFGGYSEEVDGSGSASDGLANTQALVASEHKHPAALACVKFSADGKDDFYLPARRELQLAEANVPEVFAKGWYWSSSQRSAYYAFSQHFVDGSQNFSAKNGELRVRPVRRVLIDSV</sequence>
<organism evidence="1 2">
    <name type="scientific">Pseudomonas syringae pv. tomato</name>
    <dbReference type="NCBI Taxonomy" id="323"/>
    <lineage>
        <taxon>Bacteria</taxon>
        <taxon>Pseudomonadati</taxon>
        <taxon>Pseudomonadota</taxon>
        <taxon>Gammaproteobacteria</taxon>
        <taxon>Pseudomonadales</taxon>
        <taxon>Pseudomonadaceae</taxon>
        <taxon>Pseudomonas</taxon>
    </lineage>
</organism>
<name>A0AAV1BRD3_PSEUB</name>